<evidence type="ECO:0008006" key="3">
    <source>
        <dbReference type="Google" id="ProtNLM"/>
    </source>
</evidence>
<dbReference type="KEGG" id="haq:DU484_00005"/>
<name>A0A345E841_9EURY</name>
<keyword evidence="1" id="KW-0614">Plasmid</keyword>
<evidence type="ECO:0000313" key="2">
    <source>
        <dbReference type="Proteomes" id="UP000252985"/>
    </source>
</evidence>
<proteinExistence type="predicted"/>
<reference evidence="1 2" key="1">
    <citation type="submission" date="2018-07" db="EMBL/GenBank/DDBJ databases">
        <title>Genome sequences of Haloplanus sp. CBA1112.</title>
        <authorList>
            <person name="Kim Y.B."/>
            <person name="Roh S.W."/>
        </authorList>
    </citation>
    <scope>NUCLEOTIDE SEQUENCE [LARGE SCALE GENOMIC DNA]</scope>
    <source>
        <strain evidence="1 2">CBA1112</strain>
        <plasmid evidence="2">pcba1112-01</plasmid>
    </source>
</reference>
<dbReference type="Proteomes" id="UP000252985">
    <property type="component" value="Plasmid pCBA1112-01"/>
</dbReference>
<dbReference type="Pfam" id="PF13576">
    <property type="entry name" value="Pentapeptide_3"/>
    <property type="match status" value="1"/>
</dbReference>
<dbReference type="GeneID" id="37285313"/>
<protein>
    <recommendedName>
        <fullName evidence="3">Pentapeptide repeat-containing protein</fullName>
    </recommendedName>
</protein>
<evidence type="ECO:0000313" key="1">
    <source>
        <dbReference type="EMBL" id="AXG08363.1"/>
    </source>
</evidence>
<organism evidence="1 2">
    <name type="scientific">Haloplanus rubicundus</name>
    <dbReference type="NCBI Taxonomy" id="1547898"/>
    <lineage>
        <taxon>Archaea</taxon>
        <taxon>Methanobacteriati</taxon>
        <taxon>Methanobacteriota</taxon>
        <taxon>Stenosarchaea group</taxon>
        <taxon>Halobacteria</taxon>
        <taxon>Halobacteriales</taxon>
        <taxon>Haloferacaceae</taxon>
        <taxon>Haloplanus</taxon>
    </lineage>
</organism>
<geneLocation type="plasmid" evidence="2">
    <name>pcba1112-01</name>
</geneLocation>
<gene>
    <name evidence="1" type="ORF">DU484_00005</name>
</gene>
<dbReference type="InterPro" id="IPR001646">
    <property type="entry name" value="5peptide_repeat"/>
</dbReference>
<dbReference type="RefSeq" id="WP_114604687.1">
    <property type="nucleotide sequence ID" value="NZ_CP031147.1"/>
</dbReference>
<dbReference type="EMBL" id="CP031147">
    <property type="protein sequence ID" value="AXG08363.1"/>
    <property type="molecule type" value="Genomic_DNA"/>
</dbReference>
<dbReference type="AlphaFoldDB" id="A0A345E841"/>
<sequence length="322" mass="36411">MSNSQRGCEYELDPPEPNCLTEEDLDEDGVWCCPHDARAGENLCIFHKSKSKKESEEVTRAVLKAINDSPIKSDQSNGYRGTEFIGAKFGQLELSDQNIKSQSTIDFRCAVFHDELSAEEAVFEGPVDFGGASFYSRVNFNGSSFESDVCFSNSKFRDLAQFKSISARHHVDFTDVVFDDAVLFRGSVFQEPVDFSGSEFNHTVSGNFMESEFECGLVFERVNVRGDFGFERAKFNSDVSLRMTRFNSSVAFEEMKINGNLNLDGAEFKDHIYFTNKSPYSYEEISDAVGEVQISGEVTPSHRRNYKYPYERVLFSHASDNE</sequence>
<dbReference type="Gene3D" id="2.160.20.80">
    <property type="entry name" value="E3 ubiquitin-protein ligase SopA"/>
    <property type="match status" value="1"/>
</dbReference>
<accession>A0A345E841</accession>